<evidence type="ECO:0000313" key="2">
    <source>
        <dbReference type="Proteomes" id="UP000177025"/>
    </source>
</evidence>
<gene>
    <name evidence="1" type="ORF">A2Y85_06905</name>
</gene>
<dbReference type="AlphaFoldDB" id="A0A1F4UAL9"/>
<dbReference type="Proteomes" id="UP000177025">
    <property type="component" value="Unassembled WGS sequence"/>
</dbReference>
<dbReference type="Gene3D" id="2.130.10.10">
    <property type="entry name" value="YVTN repeat-like/Quinoprotein amine dehydrogenase"/>
    <property type="match status" value="1"/>
</dbReference>
<proteinExistence type="predicted"/>
<comment type="caution">
    <text evidence="1">The sequence shown here is derived from an EMBL/GenBank/DDBJ whole genome shotgun (WGS) entry which is preliminary data.</text>
</comment>
<dbReference type="SUPFAM" id="SSF50998">
    <property type="entry name" value="Quinoprotein alcohol dehydrogenase-like"/>
    <property type="match status" value="1"/>
</dbReference>
<dbReference type="InterPro" id="IPR011047">
    <property type="entry name" value="Quinoprotein_ADH-like_sf"/>
</dbReference>
<evidence type="ECO:0000313" key="1">
    <source>
        <dbReference type="EMBL" id="OGC41984.1"/>
    </source>
</evidence>
<reference evidence="1 2" key="1">
    <citation type="journal article" date="2016" name="Nat. Commun.">
        <title>Thousands of microbial genomes shed light on interconnected biogeochemical processes in an aquifer system.</title>
        <authorList>
            <person name="Anantharaman K."/>
            <person name="Brown C.T."/>
            <person name="Hug L.A."/>
            <person name="Sharon I."/>
            <person name="Castelle C.J."/>
            <person name="Probst A.J."/>
            <person name="Thomas B.C."/>
            <person name="Singh A."/>
            <person name="Wilkins M.J."/>
            <person name="Karaoz U."/>
            <person name="Brodie E.L."/>
            <person name="Williams K.H."/>
            <person name="Hubbard S.S."/>
            <person name="Banfield J.F."/>
        </authorList>
    </citation>
    <scope>NUCLEOTIDE SEQUENCE [LARGE SCALE GENOMIC DNA]</scope>
</reference>
<dbReference type="EMBL" id="MEUM01000087">
    <property type="protein sequence ID" value="OGC41984.1"/>
    <property type="molecule type" value="Genomic_DNA"/>
</dbReference>
<dbReference type="InterPro" id="IPR015943">
    <property type="entry name" value="WD40/YVTN_repeat-like_dom_sf"/>
</dbReference>
<protein>
    <submittedName>
        <fullName evidence="1">Uncharacterized protein</fullName>
    </submittedName>
</protein>
<name>A0A1F4UAL9_UNCW3</name>
<sequence length="482" mass="55598">MTDLLVFLFFTQIISPNIFYQDNYRIIPPLGRIKSIAVTPFEVIAVNDDYLLIFDRNPFQMKSSFSFDQPIELVGFDEQYNEIWLSGRKKMLRFNTHSSILYEYMITEDIGRFGIAEDYIYVDGVNDYSIEKRTGAVKNLSAFPGTVKWFQKTGDTDLKKYPWLSPYVYFDDMSRSQVPNQSFPITAIADGGLEIFVGTDRYGLLKYNSISWQKERSVFGPLGINLRQVRRFEDKIYFISESGVSILPQGAKDWQYLRTRAHPSGFQIYKGTPVFGLRMNLFSFENGVSITLNSTPNEIIALEGDNNNLYIGTTQGMFALTKTSGKLTPFGPSKYSVYAIYPAYDRILSGGEFGLYSYDRNDKSWTQIMPFGIKDIVKFKDEYFLLGLNNQLIRYKPPEDISDADTNWVMLPYFNIYDIDADSDVVYCASYAGIYYFEPESELFKVIYNLPRIKYDHVFVVNQNILAVSSKGIFQLPNQKRD</sequence>
<accession>A0A1F4UAL9</accession>
<organism evidence="1 2">
    <name type="scientific">candidate division WOR-3 bacterium RBG_13_43_14</name>
    <dbReference type="NCBI Taxonomy" id="1802590"/>
    <lineage>
        <taxon>Bacteria</taxon>
        <taxon>Bacteria division WOR-3</taxon>
    </lineage>
</organism>